<comment type="caution">
    <text evidence="5">The sequence shown here is derived from an EMBL/GenBank/DDBJ whole genome shotgun (WGS) entry which is preliminary data.</text>
</comment>
<keyword evidence="1" id="KW-0805">Transcription regulation</keyword>
<dbReference type="Pfam" id="PF00392">
    <property type="entry name" value="GntR"/>
    <property type="match status" value="1"/>
</dbReference>
<sequence length="338" mass="39399">MKFLFEKINDLKQIKPLTKHEQLVNAIISKIESKELKKGDRLPSINKMVAEVGFARKTIVKAYEDLKGRGLVESKNFKGYYIADVNTKTKLRVALVLYAFHTFQEDFYNTFREELGKKYIINVFFHHNNLDIFKDILTRISGRYGMYVIAPIQTPEVSVLLKKIPSEKLLVVDRHIPLPKDYSYITQEFESSTYEQLKKLLPEINKYKQFVLFFKNDSDYPIGILNAFNKFIKEFNINAKVEAQYKTGSIKKDRLYFFINDSDLWEVLKDSKPKNYIIGKDIGLLAHNDNAIKEIIFGGITTISIDFKKMAKESANYIKLKEPVRKIIPSQLIQRKSL</sequence>
<organism evidence="5 6">
    <name type="scientific">Algibacter agarivorans</name>
    <dbReference type="NCBI Taxonomy" id="1109741"/>
    <lineage>
        <taxon>Bacteria</taxon>
        <taxon>Pseudomonadati</taxon>
        <taxon>Bacteroidota</taxon>
        <taxon>Flavobacteriia</taxon>
        <taxon>Flavobacteriales</taxon>
        <taxon>Flavobacteriaceae</taxon>
        <taxon>Algibacter</taxon>
    </lineage>
</organism>
<gene>
    <name evidence="5" type="ORF">GCM10023314_14490</name>
</gene>
<dbReference type="PANTHER" id="PTHR38445">
    <property type="entry name" value="HTH-TYPE TRANSCRIPTIONAL REPRESSOR YTRA"/>
    <property type="match status" value="1"/>
</dbReference>
<accession>A0ABP9GGS8</accession>
<evidence type="ECO:0000259" key="4">
    <source>
        <dbReference type="PROSITE" id="PS50949"/>
    </source>
</evidence>
<dbReference type="PROSITE" id="PS50949">
    <property type="entry name" value="HTH_GNTR"/>
    <property type="match status" value="1"/>
</dbReference>
<dbReference type="InterPro" id="IPR000524">
    <property type="entry name" value="Tscrpt_reg_HTH_GntR"/>
</dbReference>
<dbReference type="CDD" id="cd07377">
    <property type="entry name" value="WHTH_GntR"/>
    <property type="match status" value="1"/>
</dbReference>
<dbReference type="SUPFAM" id="SSF46785">
    <property type="entry name" value="Winged helix' DNA-binding domain"/>
    <property type="match status" value="1"/>
</dbReference>
<dbReference type="PANTHER" id="PTHR38445:SF10">
    <property type="entry name" value="GNTR-FAMILY TRANSCRIPTIONAL REGULATOR"/>
    <property type="match status" value="1"/>
</dbReference>
<keyword evidence="3" id="KW-0804">Transcription</keyword>
<dbReference type="SUPFAM" id="SSF53822">
    <property type="entry name" value="Periplasmic binding protein-like I"/>
    <property type="match status" value="1"/>
</dbReference>
<dbReference type="Proteomes" id="UP001501302">
    <property type="component" value="Unassembled WGS sequence"/>
</dbReference>
<dbReference type="InterPro" id="IPR028082">
    <property type="entry name" value="Peripla_BP_I"/>
</dbReference>
<keyword evidence="2" id="KW-0238">DNA-binding</keyword>
<reference evidence="6" key="1">
    <citation type="journal article" date="2019" name="Int. J. Syst. Evol. Microbiol.">
        <title>The Global Catalogue of Microorganisms (GCM) 10K type strain sequencing project: providing services to taxonomists for standard genome sequencing and annotation.</title>
        <authorList>
            <consortium name="The Broad Institute Genomics Platform"/>
            <consortium name="The Broad Institute Genome Sequencing Center for Infectious Disease"/>
            <person name="Wu L."/>
            <person name="Ma J."/>
        </authorList>
    </citation>
    <scope>NUCLEOTIDE SEQUENCE [LARGE SCALE GENOMIC DNA]</scope>
    <source>
        <strain evidence="6">JCM 18285</strain>
    </source>
</reference>
<keyword evidence="6" id="KW-1185">Reference proteome</keyword>
<dbReference type="EMBL" id="BAABJJ010000014">
    <property type="protein sequence ID" value="GAA4942459.1"/>
    <property type="molecule type" value="Genomic_DNA"/>
</dbReference>
<dbReference type="InterPro" id="IPR036388">
    <property type="entry name" value="WH-like_DNA-bd_sf"/>
</dbReference>
<dbReference type="InterPro" id="IPR036390">
    <property type="entry name" value="WH_DNA-bd_sf"/>
</dbReference>
<dbReference type="Gene3D" id="1.10.10.10">
    <property type="entry name" value="Winged helix-like DNA-binding domain superfamily/Winged helix DNA-binding domain"/>
    <property type="match status" value="1"/>
</dbReference>
<evidence type="ECO:0000256" key="3">
    <source>
        <dbReference type="ARBA" id="ARBA00023163"/>
    </source>
</evidence>
<feature type="domain" description="HTH gntR-type" evidence="4">
    <location>
        <begin position="17"/>
        <end position="85"/>
    </location>
</feature>
<evidence type="ECO:0000313" key="5">
    <source>
        <dbReference type="EMBL" id="GAA4942459.1"/>
    </source>
</evidence>
<proteinExistence type="predicted"/>
<evidence type="ECO:0000256" key="1">
    <source>
        <dbReference type="ARBA" id="ARBA00023015"/>
    </source>
</evidence>
<evidence type="ECO:0000313" key="6">
    <source>
        <dbReference type="Proteomes" id="UP001501302"/>
    </source>
</evidence>
<evidence type="ECO:0000256" key="2">
    <source>
        <dbReference type="ARBA" id="ARBA00023125"/>
    </source>
</evidence>
<name>A0ABP9GGS8_9FLAO</name>
<dbReference type="SMART" id="SM00345">
    <property type="entry name" value="HTH_GNTR"/>
    <property type="match status" value="1"/>
</dbReference>
<protein>
    <submittedName>
        <fullName evidence="5">GntR family transcriptional regulator</fullName>
    </submittedName>
</protein>
<dbReference type="RefSeq" id="WP_345191111.1">
    <property type="nucleotide sequence ID" value="NZ_BAABJJ010000014.1"/>
</dbReference>
<dbReference type="Gene3D" id="3.40.50.2300">
    <property type="match status" value="2"/>
</dbReference>